<gene>
    <name evidence="2" type="ORF">KDA_42770</name>
</gene>
<sequence>MLQNNTALAFKQPIIALVALGASITFLQTLYHFSFWTTIIGATLLQILHTYGHAQPASRAECVTYAAVWALCLLLTISWFLTGLNILFFSHLPRLATTINGMSLRLDYFDILMFVCWLLAFLIVSNREIQHLKRPQVERAL</sequence>
<dbReference type="RefSeq" id="WP_126628969.1">
    <property type="nucleotide sequence ID" value="NZ_BIFT01000001.1"/>
</dbReference>
<evidence type="ECO:0000256" key="1">
    <source>
        <dbReference type="SAM" id="Phobius"/>
    </source>
</evidence>
<feature type="transmembrane region" description="Helical" evidence="1">
    <location>
        <begin position="63"/>
        <end position="88"/>
    </location>
</feature>
<keyword evidence="1" id="KW-0812">Transmembrane</keyword>
<feature type="transmembrane region" description="Helical" evidence="1">
    <location>
        <begin position="108"/>
        <end position="125"/>
    </location>
</feature>
<reference evidence="3" key="1">
    <citation type="submission" date="2018-12" db="EMBL/GenBank/DDBJ databases">
        <title>Tengunoibacter tsumagoiensis gen. nov., sp. nov., Dictyobacter kobayashii sp. nov., D. alpinus sp. nov., and D. joshuensis sp. nov. and description of Dictyobacteraceae fam. nov. within the order Ktedonobacterales isolated from Tengu-no-mugimeshi.</title>
        <authorList>
            <person name="Wang C.M."/>
            <person name="Zheng Y."/>
            <person name="Sakai Y."/>
            <person name="Toyoda A."/>
            <person name="Minakuchi Y."/>
            <person name="Abe K."/>
            <person name="Yokota A."/>
            <person name="Yabe S."/>
        </authorList>
    </citation>
    <scope>NUCLEOTIDE SEQUENCE [LARGE SCALE GENOMIC DNA]</scope>
    <source>
        <strain evidence="3">Uno16</strain>
    </source>
</reference>
<evidence type="ECO:0000313" key="3">
    <source>
        <dbReference type="Proteomes" id="UP000287171"/>
    </source>
</evidence>
<dbReference type="Proteomes" id="UP000287171">
    <property type="component" value="Unassembled WGS sequence"/>
</dbReference>
<organism evidence="2 3">
    <name type="scientific">Dictyobacter alpinus</name>
    <dbReference type="NCBI Taxonomy" id="2014873"/>
    <lineage>
        <taxon>Bacteria</taxon>
        <taxon>Bacillati</taxon>
        <taxon>Chloroflexota</taxon>
        <taxon>Ktedonobacteria</taxon>
        <taxon>Ktedonobacterales</taxon>
        <taxon>Dictyobacteraceae</taxon>
        <taxon>Dictyobacter</taxon>
    </lineage>
</organism>
<keyword evidence="1" id="KW-1133">Transmembrane helix</keyword>
<keyword evidence="1" id="KW-0472">Membrane</keyword>
<dbReference type="AlphaFoldDB" id="A0A402BBM4"/>
<protein>
    <submittedName>
        <fullName evidence="2">Uncharacterized protein</fullName>
    </submittedName>
</protein>
<name>A0A402BBM4_9CHLR</name>
<accession>A0A402BBM4</accession>
<dbReference type="EMBL" id="BIFT01000001">
    <property type="protein sequence ID" value="GCE28793.1"/>
    <property type="molecule type" value="Genomic_DNA"/>
</dbReference>
<keyword evidence="3" id="KW-1185">Reference proteome</keyword>
<comment type="caution">
    <text evidence="2">The sequence shown here is derived from an EMBL/GenBank/DDBJ whole genome shotgun (WGS) entry which is preliminary data.</text>
</comment>
<feature type="transmembrane region" description="Helical" evidence="1">
    <location>
        <begin position="7"/>
        <end position="27"/>
    </location>
</feature>
<evidence type="ECO:0000313" key="2">
    <source>
        <dbReference type="EMBL" id="GCE28793.1"/>
    </source>
</evidence>
<proteinExistence type="predicted"/>
<feature type="transmembrane region" description="Helical" evidence="1">
    <location>
        <begin position="33"/>
        <end position="51"/>
    </location>
</feature>